<dbReference type="AlphaFoldDB" id="A0A368UXH2"/>
<name>A0A368UXH2_9BACT</name>
<keyword evidence="5" id="KW-1185">Reference proteome</keyword>
<dbReference type="NCBIfam" id="NF033707">
    <property type="entry name" value="T9SS_sortase"/>
    <property type="match status" value="1"/>
</dbReference>
<dbReference type="CDD" id="cd02258">
    <property type="entry name" value="Peptidase_C25_N"/>
    <property type="match status" value="1"/>
</dbReference>
<dbReference type="GO" id="GO:0008234">
    <property type="term" value="F:cysteine-type peptidase activity"/>
    <property type="evidence" value="ECO:0007669"/>
    <property type="project" value="InterPro"/>
</dbReference>
<feature type="domain" description="Gingipain" evidence="3">
    <location>
        <begin position="538"/>
        <end position="906"/>
    </location>
</feature>
<feature type="chain" id="PRO_5016801655" evidence="2">
    <location>
        <begin position="26"/>
        <end position="1269"/>
    </location>
</feature>
<comment type="caution">
    <text evidence="4">The sequence shown here is derived from an EMBL/GenBank/DDBJ whole genome shotgun (WGS) entry which is preliminary data.</text>
</comment>
<dbReference type="InterPro" id="IPR029030">
    <property type="entry name" value="Caspase-like_dom_sf"/>
</dbReference>
<sequence length="1269" mass="141173">MAGCRNILIPLIILTVFFTGSFADAQERNTITFTDQLSWNDAAEYPVLPFHGSGYYKEESGVPVYTISFPLPEDFSVGRSTVDSVEFTPGGWTAVSNSSYLTDIIKSDLTNSFSYKVVTIRKKAFLEVEIIPYKQSGEQKKDWKKLLQYSLKLSYSQKSSVALKAASDRYVSNSVLSSGKWVKVGTNKRGIHKISYETLQNWGFSTPSNVQVYGNGGAMVPMNNSEERPDDLPPVGTYHSDNALFFYSQGTWEWSYDSASEMFTFKKHKFSPMAFFFLSDASGAVKTPENHQSPAGTVTATTESYDALYFHELENENILNSGNQWLGEKFNTSIAMSRNFEVEIPNLKTNEEALFYTQVAGRSNTSQAFDIQIGETAEKMLFVNTVSLSDYLGYYFRLATTKLTFIPESSDFNISYTYNNATTTSIGWLDYFLINGRGHLSMENGSFVFRDQSVVIPGGIVNYQISNATGSDIIWDVSNPLNPLQMETEIDNGTLLFTARADDVREYVAFNPSEDLPQPEFIENIGNQNLHATTPSEMVIVAPPEFLGQADRLANLHQQHSGLTVTVANRDQIYNEFSWGHPDPGAIRAFMKMLYDRADDNETVSPKLLLLFGDGTYDNRHIDNTPAAPLPTYQSDNSIYQTSTFVTDDFFGFLDDDEGDNLRNDRLDIGIGRFPATTAEQAITAVDKSEAYLVNQESGKWKTKLTFVGDDGDSNIHVRDADRLTQKIAANHSHFDLNKIYFDAFPMTTGAVGKEFPEAKSRTMQAITEGTLIFNYTGHGGENSLAHEKLITSTDIRSWNNKKRLPLFITATCEFSRFDNHNHTSAGEEVFLHPNGGGIALLSTTRIVYSSLNFTLNNAFYNHAFEKDENGLPLRFGEMMRRTKLESGANTNKLNFTLLGDPALRLIYPANEITTSSLNNIEVFDQPDTLRALSKNRINGIIKDPLGEHMSDFSGDVSVTVYDKAVNVRTLGNGGNEPFEFKEFSNILFKGQATVTNGSFTLEFVVPKDIRYNFDNGRISYYAIADDGTEAAGAFSDVVIGGISENSEEDNEGPDIYLYLNHPKFVSGQTTGSKPVLYADIFDESGINTSGIGIGHNITLILDEDTNNPLVLNDAFTADTDQYQQGTLQFQLPQMENGLHSLTLKVWDNYNNSSTATLNFNVNLSHGMNIRNFSVWPNPVAPGQDVYINMQTEIPNALIKATIQFIDSSGKVTGTVEDEIISTGNTIGPYKLPMEKSGWNYSQICFVRVILAPQNGKETQVVAKLLPTP</sequence>
<dbReference type="GO" id="GO:0006508">
    <property type="term" value="P:proteolysis"/>
    <property type="evidence" value="ECO:0007669"/>
    <property type="project" value="InterPro"/>
</dbReference>
<dbReference type="EMBL" id="QPIZ01000014">
    <property type="protein sequence ID" value="RCW32750.1"/>
    <property type="molecule type" value="Genomic_DNA"/>
</dbReference>
<keyword evidence="1 2" id="KW-0732">Signal</keyword>
<dbReference type="Gene3D" id="3.40.50.1460">
    <property type="match status" value="1"/>
</dbReference>
<protein>
    <submittedName>
        <fullName evidence="4">Peptidase C25-like protein</fullName>
    </submittedName>
</protein>
<dbReference type="RefSeq" id="WP_114437235.1">
    <property type="nucleotide sequence ID" value="NZ_QPIZ01000014.1"/>
</dbReference>
<evidence type="ECO:0000313" key="4">
    <source>
        <dbReference type="EMBL" id="RCW32750.1"/>
    </source>
</evidence>
<dbReference type="InterPro" id="IPR029031">
    <property type="entry name" value="Gingipain_N_sf"/>
</dbReference>
<dbReference type="Gene3D" id="3.40.50.10390">
    <property type="entry name" value="Gingipain r, domain 1"/>
    <property type="match status" value="1"/>
</dbReference>
<dbReference type="SUPFAM" id="SSF52129">
    <property type="entry name" value="Caspase-like"/>
    <property type="match status" value="1"/>
</dbReference>
<dbReference type="InterPro" id="IPR001769">
    <property type="entry name" value="Gingipain"/>
</dbReference>
<feature type="signal peptide" evidence="2">
    <location>
        <begin position="1"/>
        <end position="25"/>
    </location>
</feature>
<reference evidence="4 5" key="1">
    <citation type="submission" date="2018-07" db="EMBL/GenBank/DDBJ databases">
        <title>Freshwater and sediment microbial communities from various areas in North America, analyzing microbe dynamics in response to fracking.</title>
        <authorList>
            <person name="Lamendella R."/>
        </authorList>
    </citation>
    <scope>NUCLEOTIDE SEQUENCE [LARGE SCALE GENOMIC DNA]</scope>
    <source>
        <strain evidence="4 5">160A</strain>
    </source>
</reference>
<accession>A0A368UXH2</accession>
<proteinExistence type="predicted"/>
<evidence type="ECO:0000259" key="3">
    <source>
        <dbReference type="Pfam" id="PF01364"/>
    </source>
</evidence>
<dbReference type="Pfam" id="PF01364">
    <property type="entry name" value="Peptidase_C25"/>
    <property type="match status" value="1"/>
</dbReference>
<organism evidence="4 5">
    <name type="scientific">Marinilabilia salmonicolor</name>
    <dbReference type="NCBI Taxonomy" id="989"/>
    <lineage>
        <taxon>Bacteria</taxon>
        <taxon>Pseudomonadati</taxon>
        <taxon>Bacteroidota</taxon>
        <taxon>Bacteroidia</taxon>
        <taxon>Marinilabiliales</taxon>
        <taxon>Marinilabiliaceae</taxon>
        <taxon>Marinilabilia</taxon>
    </lineage>
</organism>
<evidence type="ECO:0000313" key="5">
    <source>
        <dbReference type="Proteomes" id="UP000252733"/>
    </source>
</evidence>
<evidence type="ECO:0000256" key="1">
    <source>
        <dbReference type="ARBA" id="ARBA00022729"/>
    </source>
</evidence>
<evidence type="ECO:0000256" key="2">
    <source>
        <dbReference type="SAM" id="SignalP"/>
    </source>
</evidence>
<dbReference type="Proteomes" id="UP000252733">
    <property type="component" value="Unassembled WGS sequence"/>
</dbReference>
<gene>
    <name evidence="4" type="ORF">DFO77_11476</name>
</gene>